<feature type="region of interest" description="Disordered" evidence="1">
    <location>
        <begin position="1"/>
        <end position="23"/>
    </location>
</feature>
<dbReference type="GO" id="GO:0006310">
    <property type="term" value="P:DNA recombination"/>
    <property type="evidence" value="ECO:0007669"/>
    <property type="project" value="InterPro"/>
</dbReference>
<dbReference type="AlphaFoldDB" id="A0A7T0P906"/>
<accession>A0A7T0P906</accession>
<dbReference type="RefSeq" id="WP_165006392.1">
    <property type="nucleotide sequence ID" value="NZ_CP064954.1"/>
</dbReference>
<protein>
    <submittedName>
        <fullName evidence="2">RusA family crossover junction endodeoxyribonuclease</fullName>
    </submittedName>
</protein>
<organism evidence="2 3">
    <name type="scientific">Corynebacterium lizhenjunii</name>
    <dbReference type="NCBI Taxonomy" id="2709394"/>
    <lineage>
        <taxon>Bacteria</taxon>
        <taxon>Bacillati</taxon>
        <taxon>Actinomycetota</taxon>
        <taxon>Actinomycetes</taxon>
        <taxon>Mycobacteriales</taxon>
        <taxon>Corynebacteriaceae</taxon>
        <taxon>Corynebacterium</taxon>
    </lineage>
</organism>
<dbReference type="InterPro" id="IPR036614">
    <property type="entry name" value="RusA-like_sf"/>
</dbReference>
<dbReference type="Pfam" id="PF05866">
    <property type="entry name" value="RusA"/>
    <property type="match status" value="1"/>
</dbReference>
<evidence type="ECO:0000313" key="3">
    <source>
        <dbReference type="Proteomes" id="UP000594681"/>
    </source>
</evidence>
<proteinExistence type="predicted"/>
<dbReference type="GO" id="GO:0006281">
    <property type="term" value="P:DNA repair"/>
    <property type="evidence" value="ECO:0007669"/>
    <property type="project" value="InterPro"/>
</dbReference>
<dbReference type="Proteomes" id="UP000594681">
    <property type="component" value="Chromosome"/>
</dbReference>
<dbReference type="Gene3D" id="3.30.1330.70">
    <property type="entry name" value="Holliday junction resolvase RusA"/>
    <property type="match status" value="1"/>
</dbReference>
<evidence type="ECO:0000256" key="1">
    <source>
        <dbReference type="SAM" id="MobiDB-lite"/>
    </source>
</evidence>
<evidence type="ECO:0000313" key="2">
    <source>
        <dbReference type="EMBL" id="QPK78283.1"/>
    </source>
</evidence>
<keyword evidence="3" id="KW-1185">Reference proteome</keyword>
<dbReference type="InterPro" id="IPR008822">
    <property type="entry name" value="Endonuclease_RusA-like"/>
</dbReference>
<dbReference type="SUPFAM" id="SSF103084">
    <property type="entry name" value="Holliday junction resolvase RusA"/>
    <property type="match status" value="1"/>
</dbReference>
<reference evidence="2 3" key="1">
    <citation type="submission" date="2020-11" db="EMBL/GenBank/DDBJ databases">
        <title>Corynebacterium sp. ZJ-599.</title>
        <authorList>
            <person name="Zhou J."/>
        </authorList>
    </citation>
    <scope>NUCLEOTIDE SEQUENCE [LARGE SCALE GENOMIC DNA]</scope>
    <source>
        <strain evidence="2 3">ZJ-599</strain>
    </source>
</reference>
<dbReference type="EMBL" id="CP064954">
    <property type="protein sequence ID" value="QPK78283.1"/>
    <property type="molecule type" value="Genomic_DNA"/>
</dbReference>
<name>A0A7T0P906_9CORY</name>
<dbReference type="GO" id="GO:0000287">
    <property type="term" value="F:magnesium ion binding"/>
    <property type="evidence" value="ECO:0007669"/>
    <property type="project" value="InterPro"/>
</dbReference>
<gene>
    <name evidence="2" type="ORF">G7Y31_06750</name>
</gene>
<dbReference type="KEGG" id="cliz:G7Y31_06750"/>
<sequence>MNETNTPPIHLHIQGHPAPQGSKRHIGNGRMIEQSKKLPTWRNTLILHMRNQYKGPPLNQPLHITATFYMPKPQKPKFPHPAVTPDLDKLARALGDALTQARIIKDDARITDWTISKRYHPTGWTGVKCTITPTT</sequence>